<evidence type="ECO:0000313" key="2">
    <source>
        <dbReference type="Proteomes" id="UP000775872"/>
    </source>
</evidence>
<protein>
    <submittedName>
        <fullName evidence="1">Uncharacterized protein</fullName>
    </submittedName>
</protein>
<sequence>MSFQSTKGAYPPGEIIQIGGLSTGYPSLELLVNRHAEAWTSFCGMIVQEVNKSDQADQPSAPGKPEEIFLKLFDRRHATDLRSDNCIGLWGQHRERAFIEGIYNEQVDRILCRLHNEPGFYQKTEPHRDYADDEAFLWNESITSFHREKIIYSTLAKHQGDLVPLFLGDVTLDVRPSDFKGYLPEVLFQVRGLLLEHPQGFSLADVANHAPQSSWQGICDKAMNIVRVLNGEGIINRGVAPDQFVVVPEEGGEYRVCLMSLDRCEIREDESDEEWARKKWFAAEEDRLARAMKDQLKGNGDFELRFEPSLK</sequence>
<reference evidence="1" key="1">
    <citation type="submission" date="2021-10" db="EMBL/GenBank/DDBJ databases">
        <authorList>
            <person name="Piombo E."/>
        </authorList>
    </citation>
    <scope>NUCLEOTIDE SEQUENCE</scope>
</reference>
<dbReference type="OrthoDB" id="5134445at2759"/>
<organism evidence="1 2">
    <name type="scientific">Clonostachys solani</name>
    <dbReference type="NCBI Taxonomy" id="160281"/>
    <lineage>
        <taxon>Eukaryota</taxon>
        <taxon>Fungi</taxon>
        <taxon>Dikarya</taxon>
        <taxon>Ascomycota</taxon>
        <taxon>Pezizomycotina</taxon>
        <taxon>Sordariomycetes</taxon>
        <taxon>Hypocreomycetidae</taxon>
        <taxon>Hypocreales</taxon>
        <taxon>Bionectriaceae</taxon>
        <taxon>Clonostachys</taxon>
    </lineage>
</organism>
<accession>A0A9P0EU78</accession>
<gene>
    <name evidence="1" type="ORF">CSOL1703_00011749</name>
</gene>
<comment type="caution">
    <text evidence="1">The sequence shown here is derived from an EMBL/GenBank/DDBJ whole genome shotgun (WGS) entry which is preliminary data.</text>
</comment>
<name>A0A9P0EU78_9HYPO</name>
<dbReference type="Proteomes" id="UP000775872">
    <property type="component" value="Unassembled WGS sequence"/>
</dbReference>
<proteinExistence type="predicted"/>
<keyword evidence="2" id="KW-1185">Reference proteome</keyword>
<dbReference type="AlphaFoldDB" id="A0A9P0EU78"/>
<evidence type="ECO:0000313" key="1">
    <source>
        <dbReference type="EMBL" id="CAH0059708.1"/>
    </source>
</evidence>
<dbReference type="EMBL" id="CABFOC020000097">
    <property type="protein sequence ID" value="CAH0059708.1"/>
    <property type="molecule type" value="Genomic_DNA"/>
</dbReference>